<dbReference type="Proteomes" id="UP000694424">
    <property type="component" value="Unplaced"/>
</dbReference>
<dbReference type="Ensembl" id="ENSAOWT00000010382.1">
    <property type="protein sequence ID" value="ENSAOWP00000009153.1"/>
    <property type="gene ID" value="ENSAOWG00000006286.1"/>
</dbReference>
<evidence type="ECO:0000256" key="1">
    <source>
        <dbReference type="SAM" id="Phobius"/>
    </source>
</evidence>
<evidence type="ECO:0000313" key="3">
    <source>
        <dbReference type="Proteomes" id="UP000694424"/>
    </source>
</evidence>
<accession>A0A8B9PMT7</accession>
<dbReference type="Ensembl" id="ENSAOWT00000010378.1">
    <property type="protein sequence ID" value="ENSAOWP00000009150.1"/>
    <property type="gene ID" value="ENSAOWG00000006286.1"/>
</dbReference>
<evidence type="ECO:0000313" key="2">
    <source>
        <dbReference type="Ensembl" id="ENSAOWP00000009150.1"/>
    </source>
</evidence>
<name>A0A8B9PMT7_APTOW</name>
<reference evidence="2" key="1">
    <citation type="submission" date="2025-05" db="UniProtKB">
        <authorList>
            <consortium name="Ensembl"/>
        </authorList>
    </citation>
    <scope>IDENTIFICATION</scope>
</reference>
<keyword evidence="3" id="KW-1185">Reference proteome</keyword>
<sequence>MDGIQLTHFPILLTCYLVAMYIVQATDYVSLINELMQTKTQSGSGKTRAPDGVIASSISDKEVHQTTMQSATISWKTRIRMDSSSSSPLITISHLAHVASNTIHHPSSNTNSSSDITRFKPVATPPCKFLSSNRTINETTSEMLEPTDQLFTALPTIISEGLTPNHTTQAPAGAAHLQTSKTILAVSFSSTIMFTLLMIIIYTRNKYRKRIAQYSHHQLNENSPETDDLYNTPDDTLVISGGLYDAPQTYNPDMTGPENEVQTDYLPFESRCGQYKLEYLPVQTEKGLFSTIKTF</sequence>
<dbReference type="AlphaFoldDB" id="A0A8B9PMT7"/>
<keyword evidence="1" id="KW-0472">Membrane</keyword>
<organism evidence="2 3">
    <name type="scientific">Apteryx owenii</name>
    <name type="common">Little spotted kiwi</name>
    <dbReference type="NCBI Taxonomy" id="8824"/>
    <lineage>
        <taxon>Eukaryota</taxon>
        <taxon>Metazoa</taxon>
        <taxon>Chordata</taxon>
        <taxon>Craniata</taxon>
        <taxon>Vertebrata</taxon>
        <taxon>Euteleostomi</taxon>
        <taxon>Archelosauria</taxon>
        <taxon>Archosauria</taxon>
        <taxon>Dinosauria</taxon>
        <taxon>Saurischia</taxon>
        <taxon>Theropoda</taxon>
        <taxon>Coelurosauria</taxon>
        <taxon>Aves</taxon>
        <taxon>Palaeognathae</taxon>
        <taxon>Apterygiformes</taxon>
        <taxon>Apterygidae</taxon>
        <taxon>Apteryx</taxon>
    </lineage>
</organism>
<keyword evidence="1" id="KW-1133">Transmembrane helix</keyword>
<feature type="transmembrane region" description="Helical" evidence="1">
    <location>
        <begin position="183"/>
        <end position="202"/>
    </location>
</feature>
<keyword evidence="1" id="KW-0812">Transmembrane</keyword>
<proteinExistence type="predicted"/>
<protein>
    <submittedName>
        <fullName evidence="2">Uncharacterized protein</fullName>
    </submittedName>
</protein>
<dbReference type="Ensembl" id="ENSAOWT00000010383.1">
    <property type="protein sequence ID" value="ENSAOWP00000009154.1"/>
    <property type="gene ID" value="ENSAOWG00000006286.1"/>
</dbReference>
<dbReference type="Ensembl" id="ENSAOWT00000010388.1">
    <property type="protein sequence ID" value="ENSAOWP00000009158.1"/>
    <property type="gene ID" value="ENSAOWG00000006286.1"/>
</dbReference>